<dbReference type="InParanoid" id="A0A1E7ENI1"/>
<accession>A0A1E7ENI1</accession>
<dbReference type="AlphaFoldDB" id="A0A1E7ENI1"/>
<dbReference type="OrthoDB" id="38230at2759"/>
<evidence type="ECO:0000313" key="8">
    <source>
        <dbReference type="Proteomes" id="UP000095751"/>
    </source>
</evidence>
<dbReference type="SUPFAM" id="SSF103511">
    <property type="entry name" value="Chlorophyll a-b binding protein"/>
    <property type="match status" value="1"/>
</dbReference>
<dbReference type="GO" id="GO:0009507">
    <property type="term" value="C:chloroplast"/>
    <property type="evidence" value="ECO:0007669"/>
    <property type="project" value="UniProtKB-SubCell"/>
</dbReference>
<evidence type="ECO:0000256" key="1">
    <source>
        <dbReference type="ARBA" id="ARBA00004229"/>
    </source>
</evidence>
<evidence type="ECO:0000256" key="4">
    <source>
        <dbReference type="ARBA" id="ARBA00022640"/>
    </source>
</evidence>
<evidence type="ECO:0000256" key="3">
    <source>
        <dbReference type="ARBA" id="ARBA00022528"/>
    </source>
</evidence>
<keyword evidence="3" id="KW-0150">Chloroplast</keyword>
<dbReference type="Gene3D" id="1.10.3460.10">
    <property type="entry name" value="Chlorophyll a/b binding protein domain"/>
    <property type="match status" value="1"/>
</dbReference>
<keyword evidence="6" id="KW-0732">Signal</keyword>
<reference evidence="7 8" key="1">
    <citation type="submission" date="2016-09" db="EMBL/GenBank/DDBJ databases">
        <title>Extensive genetic diversity and differential bi-allelic expression allows diatom success in the polar Southern Ocean.</title>
        <authorList>
            <consortium name="DOE Joint Genome Institute"/>
            <person name="Mock T."/>
            <person name="Otillar R.P."/>
            <person name="Strauss J."/>
            <person name="Dupont C."/>
            <person name="Frickenhaus S."/>
            <person name="Maumus F."/>
            <person name="Mcmullan M."/>
            <person name="Sanges R."/>
            <person name="Schmutz J."/>
            <person name="Toseland A."/>
            <person name="Valas R."/>
            <person name="Veluchamy A."/>
            <person name="Ward B.J."/>
            <person name="Allen A."/>
            <person name="Barry K."/>
            <person name="Falciatore A."/>
            <person name="Ferrante M."/>
            <person name="Fortunato A.E."/>
            <person name="Gloeckner G."/>
            <person name="Gruber A."/>
            <person name="Hipkin R."/>
            <person name="Janech M."/>
            <person name="Kroth P."/>
            <person name="Leese F."/>
            <person name="Lindquist E."/>
            <person name="Lyon B.R."/>
            <person name="Martin J."/>
            <person name="Mayer C."/>
            <person name="Parker M."/>
            <person name="Quesneville H."/>
            <person name="Raymond J."/>
            <person name="Uhlig C."/>
            <person name="Valentin K.U."/>
            <person name="Worden A.Z."/>
            <person name="Armbrust E.V."/>
            <person name="Bowler C."/>
            <person name="Green B."/>
            <person name="Moulton V."/>
            <person name="Van Oosterhout C."/>
            <person name="Grigoriev I."/>
        </authorList>
    </citation>
    <scope>NUCLEOTIDE SEQUENCE [LARGE SCALE GENOMIC DNA]</scope>
    <source>
        <strain evidence="7 8">CCMP1102</strain>
    </source>
</reference>
<dbReference type="KEGG" id="fcy:FRACYDRAFT_174589"/>
<dbReference type="EMBL" id="KV784386">
    <property type="protein sequence ID" value="OEU07415.1"/>
    <property type="molecule type" value="Genomic_DNA"/>
</dbReference>
<dbReference type="GO" id="GO:0030076">
    <property type="term" value="C:light-harvesting complex"/>
    <property type="evidence" value="ECO:0007669"/>
    <property type="project" value="UniProtKB-KW"/>
</dbReference>
<gene>
    <name evidence="7" type="primary">LHCF15</name>
    <name evidence="7" type="ORF">FRACYDRAFT_174589</name>
</gene>
<feature type="chain" id="PRO_5009192054" evidence="6">
    <location>
        <begin position="17"/>
        <end position="222"/>
    </location>
</feature>
<evidence type="ECO:0000256" key="5">
    <source>
        <dbReference type="ARBA" id="ARBA00023243"/>
    </source>
</evidence>
<keyword evidence="8" id="KW-1185">Reference proteome</keyword>
<dbReference type="Pfam" id="PF00504">
    <property type="entry name" value="Chloroa_b-bind"/>
    <property type="match status" value="1"/>
</dbReference>
<organism evidence="7 8">
    <name type="scientific">Fragilariopsis cylindrus CCMP1102</name>
    <dbReference type="NCBI Taxonomy" id="635003"/>
    <lineage>
        <taxon>Eukaryota</taxon>
        <taxon>Sar</taxon>
        <taxon>Stramenopiles</taxon>
        <taxon>Ochrophyta</taxon>
        <taxon>Bacillariophyta</taxon>
        <taxon>Bacillariophyceae</taxon>
        <taxon>Bacillariophycidae</taxon>
        <taxon>Bacillariales</taxon>
        <taxon>Bacillariaceae</taxon>
        <taxon>Fragilariopsis</taxon>
    </lineage>
</organism>
<dbReference type="Proteomes" id="UP000095751">
    <property type="component" value="Unassembled WGS sequence"/>
</dbReference>
<evidence type="ECO:0000313" key="7">
    <source>
        <dbReference type="EMBL" id="OEU07415.1"/>
    </source>
</evidence>
<evidence type="ECO:0000256" key="2">
    <source>
        <dbReference type="ARBA" id="ARBA00005933"/>
    </source>
</evidence>
<feature type="signal peptide" evidence="6">
    <location>
        <begin position="1"/>
        <end position="16"/>
    </location>
</feature>
<keyword evidence="4" id="KW-0934">Plastid</keyword>
<dbReference type="InterPro" id="IPR022796">
    <property type="entry name" value="Chloroa_b-bind"/>
</dbReference>
<evidence type="ECO:0000256" key="6">
    <source>
        <dbReference type="SAM" id="SignalP"/>
    </source>
</evidence>
<comment type="similarity">
    <text evidence="2">Belongs to the fucoxanthin chlorophyll protein family.</text>
</comment>
<protein>
    <submittedName>
        <fullName evidence="7">Fucoxanthin chlorophyll a/c protein</fullName>
    </submittedName>
</protein>
<name>A0A1E7ENI1_9STRA</name>
<proteinExistence type="inferred from homology"/>
<keyword evidence="5" id="KW-0437">Light-harvesting polypeptide</keyword>
<sequence length="222" mass="23615">MKTACILTTLIASAAAFAPTVQQSKTLSSALNADAMEEPAPAAAAVAAVATDFTGEVGAQAPLGFWDPMSFLGAGEQTRFDRLREVEIKHGRISMLAVVGNLVTYSGTRLEGMEDMPSGFAALSPSAWANNPVAKSQIYGMVLTFAFLEFFVMKDQFGTAESPGDYRNGVGVTVWDKFDDKTKQRKRAIEINNGRAAQMGILGLMVHEKMGNIADILPGASS</sequence>
<comment type="subcellular location">
    <subcellularLocation>
        <location evidence="1">Plastid</location>
        <location evidence="1">Chloroplast</location>
    </subcellularLocation>
</comment>